<evidence type="ECO:0000313" key="3">
    <source>
        <dbReference type="EMBL" id="KAF0329326.1"/>
    </source>
</evidence>
<organism evidence="3 4">
    <name type="scientific">Colletotrichum asianum</name>
    <dbReference type="NCBI Taxonomy" id="702518"/>
    <lineage>
        <taxon>Eukaryota</taxon>
        <taxon>Fungi</taxon>
        <taxon>Dikarya</taxon>
        <taxon>Ascomycota</taxon>
        <taxon>Pezizomycotina</taxon>
        <taxon>Sordariomycetes</taxon>
        <taxon>Hypocreomycetidae</taxon>
        <taxon>Glomerellales</taxon>
        <taxon>Glomerellaceae</taxon>
        <taxon>Colletotrichum</taxon>
        <taxon>Colletotrichum gloeosporioides species complex</taxon>
    </lineage>
</organism>
<evidence type="ECO:0000256" key="2">
    <source>
        <dbReference type="SAM" id="SignalP"/>
    </source>
</evidence>
<evidence type="ECO:0000256" key="1">
    <source>
        <dbReference type="SAM" id="MobiDB-lite"/>
    </source>
</evidence>
<feature type="chain" id="PRO_5034620747" description="Secreted protein" evidence="2">
    <location>
        <begin position="17"/>
        <end position="109"/>
    </location>
</feature>
<proteinExistence type="predicted"/>
<keyword evidence="4" id="KW-1185">Reference proteome</keyword>
<keyword evidence="2" id="KW-0732">Signal</keyword>
<evidence type="ECO:0000313" key="4">
    <source>
        <dbReference type="Proteomes" id="UP000434172"/>
    </source>
</evidence>
<sequence length="109" mass="11959">MLLFVFFSIPIDTSRSCGPALSLVLVSVSIIGGHGSLVGPSVPSSNIQETAPPVRQTNSPTPGRLSHAQRQRWCRRFVERQTLPSRKAGIWSRWKALGPRIEQSSHPST</sequence>
<feature type="signal peptide" evidence="2">
    <location>
        <begin position="1"/>
        <end position="16"/>
    </location>
</feature>
<protein>
    <recommendedName>
        <fullName evidence="5">Secreted protein</fullName>
    </recommendedName>
</protein>
<dbReference type="AlphaFoldDB" id="A0A8H3WIH6"/>
<dbReference type="Proteomes" id="UP000434172">
    <property type="component" value="Unassembled WGS sequence"/>
</dbReference>
<name>A0A8H3WIH6_9PEZI</name>
<feature type="region of interest" description="Disordered" evidence="1">
    <location>
        <begin position="41"/>
        <end position="69"/>
    </location>
</feature>
<comment type="caution">
    <text evidence="3">The sequence shown here is derived from an EMBL/GenBank/DDBJ whole genome shotgun (WGS) entry which is preliminary data.</text>
</comment>
<accession>A0A8H3WIH6</accession>
<gene>
    <name evidence="3" type="ORF">GQ607_003275</name>
</gene>
<feature type="compositionally biased region" description="Polar residues" evidence="1">
    <location>
        <begin position="42"/>
        <end position="61"/>
    </location>
</feature>
<dbReference type="EMBL" id="WOWK01000012">
    <property type="protein sequence ID" value="KAF0329326.1"/>
    <property type="molecule type" value="Genomic_DNA"/>
</dbReference>
<reference evidence="3 4" key="1">
    <citation type="submission" date="2019-12" db="EMBL/GenBank/DDBJ databases">
        <title>A genome sequence resource for the geographically widespread anthracnose pathogen Colletotrichum asianum.</title>
        <authorList>
            <person name="Meng Y."/>
        </authorList>
    </citation>
    <scope>NUCLEOTIDE SEQUENCE [LARGE SCALE GENOMIC DNA]</scope>
    <source>
        <strain evidence="3 4">ICMP 18580</strain>
    </source>
</reference>
<evidence type="ECO:0008006" key="5">
    <source>
        <dbReference type="Google" id="ProtNLM"/>
    </source>
</evidence>